<reference evidence="3 4" key="1">
    <citation type="submission" date="2024-02" db="EMBL/GenBank/DDBJ databases">
        <title>A novel Gemmatimonadota bacterium.</title>
        <authorList>
            <person name="Du Z.-J."/>
            <person name="Ye Y.-Q."/>
        </authorList>
    </citation>
    <scope>NUCLEOTIDE SEQUENCE [LARGE SCALE GENOMIC DNA]</scope>
    <source>
        <strain evidence="3 4">DH-20</strain>
    </source>
</reference>
<dbReference type="InterPro" id="IPR006935">
    <property type="entry name" value="Helicase/UvrB_N"/>
</dbReference>
<comment type="caution">
    <text evidence="3">The sequence shown here is derived from an EMBL/GenBank/DDBJ whole genome shotgun (WGS) entry which is preliminary data.</text>
</comment>
<keyword evidence="3" id="KW-0067">ATP-binding</keyword>
<dbReference type="Proteomes" id="UP001484239">
    <property type="component" value="Unassembled WGS sequence"/>
</dbReference>
<dbReference type="GO" id="GO:0004386">
    <property type="term" value="F:helicase activity"/>
    <property type="evidence" value="ECO:0007669"/>
    <property type="project" value="UniProtKB-KW"/>
</dbReference>
<keyword evidence="3" id="KW-0378">Hydrolase</keyword>
<dbReference type="SUPFAM" id="SSF52540">
    <property type="entry name" value="P-loop containing nucleoside triphosphate hydrolases"/>
    <property type="match status" value="2"/>
</dbReference>
<dbReference type="InterPro" id="IPR027417">
    <property type="entry name" value="P-loop_NTPase"/>
</dbReference>
<evidence type="ECO:0000313" key="3">
    <source>
        <dbReference type="EMBL" id="MEK9502743.1"/>
    </source>
</evidence>
<dbReference type="Pfam" id="PF19778">
    <property type="entry name" value="RE_endonuc"/>
    <property type="match status" value="1"/>
</dbReference>
<name>A0ABU9EDE4_9BACT</name>
<feature type="domain" description="Helicase/UvrB N-terminal" evidence="1">
    <location>
        <begin position="91"/>
        <end position="262"/>
    </location>
</feature>
<sequence>MAELKFRFDPDLEYQREAISSVLDVFRGQEQGRTSFTVVGSGAQGAQLSAGAVLDESLGIGNRLRIIEEDLLSNVQEIQVRNGIKPSAAIDALNFTVEMETGTGKTYVYLRTILELNQEYGFTKFVIVVPSVAIKEGVNKSIEIMRSHFDALYDNTPFDAFVYSSSDLPKIRSFATSDQIQIMVINIDAFRRSFDDPADESKSANIIHRAHEGMSWMKPIDFIRETHPIVIIDEPQSVDTTKKSREAIASLNPLCTFRYSATHVDKHHMLYRLDAVDAFEKKLVKQIEVAELQSADSHNSAYVHLRSVNNRGGGIKASVELDVELRSGTVSRVNRTVSAGDDLHAISGGREAYLGYIVDDIYQTPDGWVLSFAGGAGEVGEGETLGGMDPDAFRRMQIRHTIETHLDKELRLNPRGIKVLSLFFIDRVANYREYDQKGVPTKGKYARWFEEEFRVVADKAKYRTLFQEIDLDIEVERVHDGYFAIDRKTDSKGRDRFKESRTGAAKSDESAYALIMRDKERLLRFDRPLRFIFSHSALREGWDNPNVFQICTLNESNSVIKKRQEIGRGLRICVDQSGKRVPGFEVNTLTVMANESYEDFVKALQKELEEDTGIRFGIVDVGLFVDLPFDGDEAFGAERAESIVKHLRDAGYIDGAGNVKDELRLALRAGEVSVPEEFEEKAGLIVGRLRKAAGSLDVKRARNRRQVEPNKAVLLSDEFKELWARIRPRTTYRVQFDSEKLIDQCADEIHSTVMVNQGRVLLITGKVEVARGGLASEDMSNRVYDFDPHRDGIPDILGYLQDKTELTRRTLAQILVRSGKLHMLKNNPQKFLEQVLTIIRRKMQLMIVDGIKYEQIDGREWYEQDLFENQELHGYLNENMIESTKSPYDHVVYDLGVERGFAEELEQSDDVKVYAKLPSWFKIDTPLGGYNPDWAVLVEHEGSERLYFVVETKGTLFTDALRATEKAKINCGRKHIEALENGARFEVADSFITFQEKW</sequence>
<dbReference type="RefSeq" id="WP_405283659.1">
    <property type="nucleotide sequence ID" value="NZ_CP144380.1"/>
</dbReference>
<keyword evidence="3" id="KW-0547">Nucleotide-binding</keyword>
<evidence type="ECO:0000313" key="4">
    <source>
        <dbReference type="Proteomes" id="UP001484239"/>
    </source>
</evidence>
<evidence type="ECO:0000259" key="1">
    <source>
        <dbReference type="Pfam" id="PF04851"/>
    </source>
</evidence>
<keyword evidence="4" id="KW-1185">Reference proteome</keyword>
<keyword evidence="3" id="KW-0347">Helicase</keyword>
<dbReference type="Pfam" id="PF04851">
    <property type="entry name" value="ResIII"/>
    <property type="match status" value="1"/>
</dbReference>
<organism evidence="3 4">
    <name type="scientific">Gaopeijia maritima</name>
    <dbReference type="NCBI Taxonomy" id="3119007"/>
    <lineage>
        <taxon>Bacteria</taxon>
        <taxon>Pseudomonadati</taxon>
        <taxon>Gemmatimonadota</taxon>
        <taxon>Longimicrobiia</taxon>
        <taxon>Gaopeijiales</taxon>
        <taxon>Gaopeijiaceae</taxon>
        <taxon>Gaopeijia</taxon>
    </lineage>
</organism>
<gene>
    <name evidence="3" type="ORF">WI372_17235</name>
</gene>
<accession>A0ABU9EDE4</accession>
<protein>
    <submittedName>
        <fullName evidence="3">DEAD/DEAH box helicase family protein</fullName>
    </submittedName>
</protein>
<dbReference type="Gene3D" id="3.40.50.300">
    <property type="entry name" value="P-loop containing nucleotide triphosphate hydrolases"/>
    <property type="match status" value="2"/>
</dbReference>
<dbReference type="InterPro" id="IPR045572">
    <property type="entry name" value="RE_endonuc_C"/>
</dbReference>
<feature type="domain" description="Type III restriction enzyme C-terminal endonuclease" evidence="2">
    <location>
        <begin position="885"/>
        <end position="987"/>
    </location>
</feature>
<proteinExistence type="predicted"/>
<evidence type="ECO:0000259" key="2">
    <source>
        <dbReference type="Pfam" id="PF19778"/>
    </source>
</evidence>
<dbReference type="EMBL" id="JBBHLI010000014">
    <property type="protein sequence ID" value="MEK9502743.1"/>
    <property type="molecule type" value="Genomic_DNA"/>
</dbReference>